<dbReference type="InterPro" id="IPR046826">
    <property type="entry name" value="PDH_N"/>
</dbReference>
<dbReference type="InterPro" id="IPR036291">
    <property type="entry name" value="NAD(P)-bd_dom_sf"/>
</dbReference>
<dbReference type="GO" id="GO:0006571">
    <property type="term" value="P:tyrosine biosynthetic process"/>
    <property type="evidence" value="ECO:0007669"/>
    <property type="project" value="UniProtKB-KW"/>
</dbReference>
<keyword evidence="5" id="KW-0028">Amino-acid biosynthesis</keyword>
<evidence type="ECO:0000313" key="11">
    <source>
        <dbReference type="EMBL" id="TLD96290.1"/>
    </source>
</evidence>
<comment type="pathway">
    <text evidence="1">Amino-acid biosynthesis; L-tyrosine biosynthesis; (4-hydroxyphenyl)pyruvate from prephenate (NAD(+) route): step 1/1.</text>
</comment>
<dbReference type="GO" id="GO:0008977">
    <property type="term" value="F:prephenate dehydrogenase (NAD+) activity"/>
    <property type="evidence" value="ECO:0007669"/>
    <property type="project" value="UniProtKB-EC"/>
</dbReference>
<dbReference type="Pfam" id="PF02153">
    <property type="entry name" value="PDH_N"/>
    <property type="match status" value="1"/>
</dbReference>
<dbReference type="Gene3D" id="3.40.50.720">
    <property type="entry name" value="NAD(P)-binding Rossmann-like Domain"/>
    <property type="match status" value="1"/>
</dbReference>
<dbReference type="PANTHER" id="PTHR21363:SF0">
    <property type="entry name" value="PREPHENATE DEHYDROGENASE [NADP(+)]"/>
    <property type="match status" value="1"/>
</dbReference>
<keyword evidence="12" id="KW-1185">Reference proteome</keyword>
<dbReference type="NCBIfam" id="NF006307">
    <property type="entry name" value="PRK08507.1"/>
    <property type="match status" value="1"/>
</dbReference>
<dbReference type="STRING" id="1677920.LS71_07510"/>
<comment type="similarity">
    <text evidence="2">Belongs to the prephenate/arogenate dehydrogenase family.</text>
</comment>
<dbReference type="FunFam" id="3.40.50.720:FF:000208">
    <property type="entry name" value="Prephenate dehydrogenase"/>
    <property type="match status" value="1"/>
</dbReference>
<dbReference type="Gene3D" id="1.10.3660.10">
    <property type="entry name" value="6-phosphogluconate dehydrogenase C-terminal like domain"/>
    <property type="match status" value="1"/>
</dbReference>
<dbReference type="RefSeq" id="WP_034356005.1">
    <property type="nucleotide sequence ID" value="NZ_JRPR02000004.1"/>
</dbReference>
<dbReference type="FunFam" id="1.10.3660.10:FF:000003">
    <property type="entry name" value="Prephenate dehydrogenase"/>
    <property type="match status" value="1"/>
</dbReference>
<organism evidence="11 12">
    <name type="scientific">Helicobacter jaachi</name>
    <dbReference type="NCBI Taxonomy" id="1677920"/>
    <lineage>
        <taxon>Bacteria</taxon>
        <taxon>Pseudomonadati</taxon>
        <taxon>Campylobacterota</taxon>
        <taxon>Epsilonproteobacteria</taxon>
        <taxon>Campylobacterales</taxon>
        <taxon>Helicobacteraceae</taxon>
        <taxon>Helicobacter</taxon>
    </lineage>
</organism>
<keyword evidence="6 11" id="KW-0560">Oxidoreductase</keyword>
<dbReference type="GO" id="GO:0070403">
    <property type="term" value="F:NAD+ binding"/>
    <property type="evidence" value="ECO:0007669"/>
    <property type="project" value="InterPro"/>
</dbReference>
<reference evidence="11 12" key="1">
    <citation type="journal article" date="2014" name="Genome Announc.">
        <title>Draft genome sequences of eight enterohepatic helicobacter species isolated from both laboratory and wild rodents.</title>
        <authorList>
            <person name="Sheh A."/>
            <person name="Shen Z."/>
            <person name="Fox J.G."/>
        </authorList>
    </citation>
    <scope>NUCLEOTIDE SEQUENCE [LARGE SCALE GENOMIC DNA]</scope>
    <source>
        <strain evidence="11 12">MIT 09-6949</strain>
    </source>
</reference>
<dbReference type="EMBL" id="JRPR02000004">
    <property type="protein sequence ID" value="TLD96290.1"/>
    <property type="molecule type" value="Genomic_DNA"/>
</dbReference>
<dbReference type="InterPro" id="IPR046825">
    <property type="entry name" value="PDH_C"/>
</dbReference>
<evidence type="ECO:0000256" key="8">
    <source>
        <dbReference type="ARBA" id="ARBA00023141"/>
    </source>
</evidence>
<dbReference type="Proteomes" id="UP000029733">
    <property type="component" value="Unassembled WGS sequence"/>
</dbReference>
<evidence type="ECO:0000256" key="7">
    <source>
        <dbReference type="ARBA" id="ARBA00023027"/>
    </source>
</evidence>
<evidence type="ECO:0000256" key="2">
    <source>
        <dbReference type="ARBA" id="ARBA00007964"/>
    </source>
</evidence>
<dbReference type="OrthoDB" id="9802008at2"/>
<dbReference type="Pfam" id="PF20463">
    <property type="entry name" value="PDH_C"/>
    <property type="match status" value="1"/>
</dbReference>
<evidence type="ECO:0000256" key="4">
    <source>
        <dbReference type="ARBA" id="ARBA00022498"/>
    </source>
</evidence>
<evidence type="ECO:0000313" key="12">
    <source>
        <dbReference type="Proteomes" id="UP000029733"/>
    </source>
</evidence>
<keyword evidence="7" id="KW-0520">NAD</keyword>
<evidence type="ECO:0000256" key="6">
    <source>
        <dbReference type="ARBA" id="ARBA00023002"/>
    </source>
</evidence>
<evidence type="ECO:0000259" key="10">
    <source>
        <dbReference type="PROSITE" id="PS51176"/>
    </source>
</evidence>
<dbReference type="InterPro" id="IPR008927">
    <property type="entry name" value="6-PGluconate_DH-like_C_sf"/>
</dbReference>
<dbReference type="EC" id="1.3.1.12" evidence="3"/>
<dbReference type="GO" id="GO:0004665">
    <property type="term" value="F:prephenate dehydrogenase (NADP+) activity"/>
    <property type="evidence" value="ECO:0007669"/>
    <property type="project" value="InterPro"/>
</dbReference>
<evidence type="ECO:0000256" key="9">
    <source>
        <dbReference type="ARBA" id="ARBA00049260"/>
    </source>
</evidence>
<dbReference type="PANTHER" id="PTHR21363">
    <property type="entry name" value="PREPHENATE DEHYDROGENASE"/>
    <property type="match status" value="1"/>
</dbReference>
<evidence type="ECO:0000256" key="1">
    <source>
        <dbReference type="ARBA" id="ARBA00005067"/>
    </source>
</evidence>
<comment type="catalytic activity">
    <reaction evidence="9">
        <text>prephenate + NAD(+) = 3-(4-hydroxyphenyl)pyruvate + CO2 + NADH</text>
        <dbReference type="Rhea" id="RHEA:13869"/>
        <dbReference type="ChEBI" id="CHEBI:16526"/>
        <dbReference type="ChEBI" id="CHEBI:29934"/>
        <dbReference type="ChEBI" id="CHEBI:36242"/>
        <dbReference type="ChEBI" id="CHEBI:57540"/>
        <dbReference type="ChEBI" id="CHEBI:57945"/>
        <dbReference type="EC" id="1.3.1.12"/>
    </reaction>
</comment>
<protein>
    <recommendedName>
        <fullName evidence="3">prephenate dehydrogenase</fullName>
        <ecNumber evidence="3">1.3.1.12</ecNumber>
    </recommendedName>
</protein>
<evidence type="ECO:0000256" key="3">
    <source>
        <dbReference type="ARBA" id="ARBA00012068"/>
    </source>
</evidence>
<proteinExistence type="inferred from homology"/>
<dbReference type="PROSITE" id="PS51176">
    <property type="entry name" value="PDH_ADH"/>
    <property type="match status" value="1"/>
</dbReference>
<dbReference type="SUPFAM" id="SSF51735">
    <property type="entry name" value="NAD(P)-binding Rossmann-fold domains"/>
    <property type="match status" value="1"/>
</dbReference>
<dbReference type="SUPFAM" id="SSF48179">
    <property type="entry name" value="6-phosphogluconate dehydrogenase C-terminal domain-like"/>
    <property type="match status" value="1"/>
</dbReference>
<keyword evidence="8" id="KW-0057">Aromatic amino acid biosynthesis</keyword>
<evidence type="ECO:0000256" key="5">
    <source>
        <dbReference type="ARBA" id="ARBA00022605"/>
    </source>
</evidence>
<dbReference type="InterPro" id="IPR050812">
    <property type="entry name" value="Preph/Arog_dehydrog"/>
</dbReference>
<name>A0A4U8T945_9HELI</name>
<comment type="caution">
    <text evidence="11">The sequence shown here is derived from an EMBL/GenBank/DDBJ whole genome shotgun (WGS) entry which is preliminary data.</text>
</comment>
<dbReference type="InterPro" id="IPR003099">
    <property type="entry name" value="Prephen_DH"/>
</dbReference>
<dbReference type="AlphaFoldDB" id="A0A4U8T945"/>
<gene>
    <name evidence="11" type="ORF">LS71_006090</name>
</gene>
<sequence>MKIGIIGLGLMGGSMGLALKKIGRIHNKEINRILGYDKNALHSQQALNLGLVDECVSLKEMWQCDVVFLSVPVDGIIDILAQITPQDVRKNMTLIDVGGAKTHILDSIPVWLRQYFVGAHPMCGTEFFGPKAAFEHLYENNIVILTDLEQSGEYQAELAKDIFIGIGMKILKMSAQEHDKHVALISHMPHIMSYALANATLAQENPQTILALVGGGFKSMSRISKSSPLMWRDIFKHNKDNVLEAMAYFQAKFDEARQLLENEDWDGLEAFMAHANTLQKFL</sequence>
<keyword evidence="4" id="KW-0827">Tyrosine biosynthesis</keyword>
<feature type="domain" description="Prephenate/arogenate dehydrogenase" evidence="10">
    <location>
        <begin position="1"/>
        <end position="282"/>
    </location>
</feature>
<accession>A0A4U8T945</accession>